<comment type="cofactor">
    <cofactor evidence="3">
        <name>Zn(2+)</name>
        <dbReference type="ChEBI" id="CHEBI:29105"/>
    </cofactor>
</comment>
<comment type="similarity">
    <text evidence="4">Belongs to the peptidase M29 family.</text>
</comment>
<dbReference type="SUPFAM" id="SSF144052">
    <property type="entry name" value="Thermophilic metalloprotease-like"/>
    <property type="match status" value="1"/>
</dbReference>
<keyword evidence="6" id="KW-0645">Protease</keyword>
<evidence type="ECO:0000313" key="11">
    <source>
        <dbReference type="Proteomes" id="UP000199361"/>
    </source>
</evidence>
<dbReference type="GO" id="GO:0004177">
    <property type="term" value="F:aminopeptidase activity"/>
    <property type="evidence" value="ECO:0007669"/>
    <property type="project" value="UniProtKB-KW"/>
</dbReference>
<evidence type="ECO:0000313" key="10">
    <source>
        <dbReference type="EMBL" id="SEU45459.1"/>
    </source>
</evidence>
<keyword evidence="8" id="KW-0378">Hydrolase</keyword>
<evidence type="ECO:0000256" key="1">
    <source>
        <dbReference type="ARBA" id="ARBA00001941"/>
    </source>
</evidence>
<accession>A0A1I0LSI1</accession>
<dbReference type="PANTHER" id="PTHR34448">
    <property type="entry name" value="AMINOPEPTIDASE"/>
    <property type="match status" value="1"/>
</dbReference>
<evidence type="ECO:0000256" key="3">
    <source>
        <dbReference type="ARBA" id="ARBA00001947"/>
    </source>
</evidence>
<gene>
    <name evidence="10" type="ORF">SAMN05421811_1254</name>
</gene>
<dbReference type="Gene3D" id="3.40.1830.10">
    <property type="entry name" value="Thermophilic metalloprotease (M29)"/>
    <property type="match status" value="1"/>
</dbReference>
<dbReference type="STRING" id="568860.SAMN05421811_1254"/>
<evidence type="ECO:0000256" key="8">
    <source>
        <dbReference type="ARBA" id="ARBA00022801"/>
    </source>
</evidence>
<evidence type="ECO:0000256" key="4">
    <source>
        <dbReference type="ARBA" id="ARBA00008236"/>
    </source>
</evidence>
<dbReference type="AlphaFoldDB" id="A0A1I0LSI1"/>
<dbReference type="GO" id="GO:0008237">
    <property type="term" value="F:metallopeptidase activity"/>
    <property type="evidence" value="ECO:0007669"/>
    <property type="project" value="UniProtKB-KW"/>
</dbReference>
<keyword evidence="9" id="KW-0482">Metalloprotease</keyword>
<keyword evidence="7" id="KW-0479">Metal-binding</keyword>
<dbReference type="Proteomes" id="UP000199361">
    <property type="component" value="Unassembled WGS sequence"/>
</dbReference>
<organism evidence="10 11">
    <name type="scientific">Nonomuraea wenchangensis</name>
    <dbReference type="NCBI Taxonomy" id="568860"/>
    <lineage>
        <taxon>Bacteria</taxon>
        <taxon>Bacillati</taxon>
        <taxon>Actinomycetota</taxon>
        <taxon>Actinomycetes</taxon>
        <taxon>Streptosporangiales</taxon>
        <taxon>Streptosporangiaceae</taxon>
        <taxon>Nonomuraea</taxon>
    </lineage>
</organism>
<keyword evidence="11" id="KW-1185">Reference proteome</keyword>
<dbReference type="Pfam" id="PF02073">
    <property type="entry name" value="Peptidase_M29"/>
    <property type="match status" value="1"/>
</dbReference>
<dbReference type="InterPro" id="IPR000787">
    <property type="entry name" value="Peptidase_M29"/>
</dbReference>
<evidence type="ECO:0000256" key="5">
    <source>
        <dbReference type="ARBA" id="ARBA00022438"/>
    </source>
</evidence>
<dbReference type="InterPro" id="IPR035097">
    <property type="entry name" value="M29_N-terminal"/>
</dbReference>
<evidence type="ECO:0000256" key="2">
    <source>
        <dbReference type="ARBA" id="ARBA00001946"/>
    </source>
</evidence>
<name>A0A1I0LSI1_9ACTN</name>
<keyword evidence="5 10" id="KW-0031">Aminopeptidase</keyword>
<evidence type="ECO:0000256" key="6">
    <source>
        <dbReference type="ARBA" id="ARBA00022670"/>
    </source>
</evidence>
<dbReference type="GO" id="GO:0046872">
    <property type="term" value="F:metal ion binding"/>
    <property type="evidence" value="ECO:0007669"/>
    <property type="project" value="UniProtKB-KW"/>
</dbReference>
<protein>
    <submittedName>
        <fullName evidence="10">Aminopeptidase</fullName>
    </submittedName>
</protein>
<evidence type="ECO:0000256" key="7">
    <source>
        <dbReference type="ARBA" id="ARBA00022723"/>
    </source>
</evidence>
<dbReference type="RefSeq" id="WP_091093612.1">
    <property type="nucleotide sequence ID" value="NZ_FOHX01000025.1"/>
</dbReference>
<dbReference type="OrthoDB" id="9803993at2"/>
<dbReference type="EMBL" id="FOHX01000025">
    <property type="protein sequence ID" value="SEU45459.1"/>
    <property type="molecule type" value="Genomic_DNA"/>
</dbReference>
<evidence type="ECO:0000256" key="9">
    <source>
        <dbReference type="ARBA" id="ARBA00023049"/>
    </source>
</evidence>
<proteinExistence type="inferred from homology"/>
<comment type="cofactor">
    <cofactor evidence="1">
        <name>Co(2+)</name>
        <dbReference type="ChEBI" id="CHEBI:48828"/>
    </cofactor>
</comment>
<dbReference type="InterPro" id="IPR052170">
    <property type="entry name" value="M29_Exopeptidase"/>
</dbReference>
<sequence>MTISSADLAGYAEVVFDIAVPVAAGDRVLINAEIEHAPLARALTEAAYARGARYVDIWYFDPHAKRSRVRHADAATLHEVPSWLDARNEELARHCGILVNIRGAAAPDLLAGQDPVRAGRDRMPQLSSRQRLQLGNLVRWVMVPCPTAEWARAIFGEPDEARLWQHLRRILRLDQPDPRAAWQQRIADLLERAKTLTAMRLDAVRFEGPGTDLTIGLLPGAHWTAAQLESVRGHVFQANFPTEEVFTTPDYRRVEGTVRSTRPLSLDGTVVRDLELTFSAGVVSQVRASTGADVVRTHQATDAGAARLGELALVDGTSPVGRSGVTYLETLLDENATCHLAWGAGLPPGVPEHLRNGDAATLDAAGVNASSVHVDFMVGGPEVTVTGIGQDGGAIELLRDDEWQV</sequence>
<comment type="cofactor">
    <cofactor evidence="2">
        <name>Mg(2+)</name>
        <dbReference type="ChEBI" id="CHEBI:18420"/>
    </cofactor>
</comment>
<dbReference type="PANTHER" id="PTHR34448:SF3">
    <property type="entry name" value="AMINOPEPTIDASE AMPS"/>
    <property type="match status" value="1"/>
</dbReference>
<dbReference type="PRINTS" id="PR00919">
    <property type="entry name" value="THERMOPTASE"/>
</dbReference>
<reference evidence="10 11" key="1">
    <citation type="submission" date="2016-10" db="EMBL/GenBank/DDBJ databases">
        <authorList>
            <person name="de Groot N.N."/>
        </authorList>
    </citation>
    <scope>NUCLEOTIDE SEQUENCE [LARGE SCALE GENOMIC DNA]</scope>
    <source>
        <strain evidence="10 11">CGMCC 4.5598</strain>
    </source>
</reference>
<dbReference type="GO" id="GO:0006508">
    <property type="term" value="P:proteolysis"/>
    <property type="evidence" value="ECO:0007669"/>
    <property type="project" value="UniProtKB-KW"/>
</dbReference>